<dbReference type="PANTHER" id="PTHR24129">
    <property type="entry name" value="ANKYCORBIN"/>
    <property type="match status" value="1"/>
</dbReference>
<dbReference type="InterPro" id="IPR002110">
    <property type="entry name" value="Ankyrin_rpt"/>
</dbReference>
<feature type="compositionally biased region" description="Basic and acidic residues" evidence="5">
    <location>
        <begin position="612"/>
        <end position="624"/>
    </location>
</feature>
<dbReference type="AlphaFoldDB" id="A0A6P7X020"/>
<dbReference type="Pfam" id="PF13857">
    <property type="entry name" value="Ank_5"/>
    <property type="match status" value="1"/>
</dbReference>
<evidence type="ECO:0000256" key="2">
    <source>
        <dbReference type="ARBA" id="ARBA00023054"/>
    </source>
</evidence>
<feature type="coiled-coil region" evidence="4">
    <location>
        <begin position="351"/>
        <end position="381"/>
    </location>
</feature>
<evidence type="ECO:0000256" key="5">
    <source>
        <dbReference type="SAM" id="MobiDB-lite"/>
    </source>
</evidence>
<dbReference type="RefSeq" id="XP_030048875.1">
    <property type="nucleotide sequence ID" value="XM_030193015.1"/>
</dbReference>
<feature type="repeat" description="ANK" evidence="3">
    <location>
        <begin position="52"/>
        <end position="84"/>
    </location>
</feature>
<feature type="region of interest" description="Disordered" evidence="5">
    <location>
        <begin position="244"/>
        <end position="303"/>
    </location>
</feature>
<dbReference type="PROSITE" id="PS50088">
    <property type="entry name" value="ANK_REPEAT"/>
    <property type="match status" value="5"/>
</dbReference>
<organism evidence="6 8">
    <name type="scientific">Microcaecilia unicolor</name>
    <dbReference type="NCBI Taxonomy" id="1415580"/>
    <lineage>
        <taxon>Eukaryota</taxon>
        <taxon>Metazoa</taxon>
        <taxon>Chordata</taxon>
        <taxon>Craniata</taxon>
        <taxon>Vertebrata</taxon>
        <taxon>Euteleostomi</taxon>
        <taxon>Amphibia</taxon>
        <taxon>Gymnophiona</taxon>
        <taxon>Siphonopidae</taxon>
        <taxon>Microcaecilia</taxon>
    </lineage>
</organism>
<feature type="compositionally biased region" description="Low complexity" evidence="5">
    <location>
        <begin position="284"/>
        <end position="302"/>
    </location>
</feature>
<dbReference type="Pfam" id="PF00023">
    <property type="entry name" value="Ank"/>
    <property type="match status" value="1"/>
</dbReference>
<dbReference type="GeneID" id="115462924"/>
<dbReference type="Proteomes" id="UP000515156">
    <property type="component" value="Chromosome 2"/>
</dbReference>
<evidence type="ECO:0000313" key="8">
    <source>
        <dbReference type="RefSeq" id="XP_030048877.1"/>
    </source>
</evidence>
<dbReference type="PROSITE" id="PS50297">
    <property type="entry name" value="ANK_REP_REGION"/>
    <property type="match status" value="5"/>
</dbReference>
<reference evidence="7 8" key="1">
    <citation type="submission" date="2025-04" db="UniProtKB">
        <authorList>
            <consortium name="RefSeq"/>
        </authorList>
    </citation>
    <scope>IDENTIFICATION</scope>
</reference>
<keyword evidence="6" id="KW-1185">Reference proteome</keyword>
<evidence type="ECO:0000313" key="6">
    <source>
        <dbReference type="Proteomes" id="UP000515156"/>
    </source>
</evidence>
<keyword evidence="3" id="KW-0040">ANK repeat</keyword>
<dbReference type="PRINTS" id="PR01415">
    <property type="entry name" value="ANKYRIN"/>
</dbReference>
<feature type="compositionally biased region" description="Polar residues" evidence="5">
    <location>
        <begin position="244"/>
        <end position="253"/>
    </location>
</feature>
<accession>A0A6P7X020</accession>
<dbReference type="Gene3D" id="1.25.40.20">
    <property type="entry name" value="Ankyrin repeat-containing domain"/>
    <property type="match status" value="2"/>
</dbReference>
<feature type="repeat" description="ANK" evidence="3">
    <location>
        <begin position="118"/>
        <end position="150"/>
    </location>
</feature>
<evidence type="ECO:0000256" key="3">
    <source>
        <dbReference type="PROSITE-ProRule" id="PRU00023"/>
    </source>
</evidence>
<dbReference type="GO" id="GO:0003779">
    <property type="term" value="F:actin binding"/>
    <property type="evidence" value="ECO:0007669"/>
    <property type="project" value="InterPro"/>
</dbReference>
<protein>
    <submittedName>
        <fullName evidence="7 8">Ankycorbin isoform X1</fullName>
    </submittedName>
</protein>
<dbReference type="KEGG" id="muo:115462924"/>
<evidence type="ECO:0000256" key="1">
    <source>
        <dbReference type="ARBA" id="ARBA00022737"/>
    </source>
</evidence>
<gene>
    <name evidence="7 8 9" type="primary">RAI14</name>
</gene>
<feature type="repeat" description="ANK" evidence="3">
    <location>
        <begin position="85"/>
        <end position="117"/>
    </location>
</feature>
<dbReference type="OrthoDB" id="194358at2759"/>
<dbReference type="Pfam" id="PF12796">
    <property type="entry name" value="Ank_2"/>
    <property type="match status" value="1"/>
</dbReference>
<dbReference type="InterPro" id="IPR036770">
    <property type="entry name" value="Ankyrin_rpt-contain_sf"/>
</dbReference>
<dbReference type="SMART" id="SM00248">
    <property type="entry name" value="ANK"/>
    <property type="match status" value="6"/>
</dbReference>
<feature type="coiled-coil region" evidence="4">
    <location>
        <begin position="787"/>
        <end position="849"/>
    </location>
</feature>
<evidence type="ECO:0000313" key="7">
    <source>
        <dbReference type="RefSeq" id="XP_030048875.1"/>
    </source>
</evidence>
<keyword evidence="1" id="KW-0677">Repeat</keyword>
<dbReference type="RefSeq" id="XP_030048877.1">
    <property type="nucleotide sequence ID" value="XM_030193017.1"/>
</dbReference>
<feature type="coiled-coil region" evidence="4">
    <location>
        <begin position="426"/>
        <end position="507"/>
    </location>
</feature>
<feature type="compositionally biased region" description="Polar residues" evidence="5">
    <location>
        <begin position="261"/>
        <end position="271"/>
    </location>
</feature>
<proteinExistence type="predicted"/>
<dbReference type="PANTHER" id="PTHR24129:SF0">
    <property type="entry name" value="ANKYCORBIN"/>
    <property type="match status" value="1"/>
</dbReference>
<keyword evidence="2 4" id="KW-0175">Coiled coil</keyword>
<evidence type="ECO:0000256" key="4">
    <source>
        <dbReference type="SAM" id="Coils"/>
    </source>
</evidence>
<sequence length="981" mass="111161">MKSLKAKFRKSDTNEWNKNDERLLQAVEHGDSEKVASLLAKKGVGATKQDSEGKTAFHVAATKGSMECLRIMLTHGVDVMAQDAMGHSALHLAAKNSHLDCAKKLLQSKCPAEGTDNSGKTALHYAAASGCLQIVQLLCEHKCPVNIKDLDGNSSLLIAVQSGHIEVCRYLLTHGADINSRDKNGRTAIMLACETGILSLVELLVKKGADLKLVDALGHSVLHYSKLSENAEIHNLLLSKISHQDASTKTPTKPKQHDQVSKLSSERTGNPQKRKAPPPPPFSPSQLSDLSSPQSTTSTPLSGKGEKLFFEQAHKEESSCFRQNIKNRLSDYTGADSLLNVSCEAEQEDVLSTLQAKISALMLHNRELQDKLQEKELKERRTNISTDSFHSTHSELDQSMEKHTEVKTQETKLHVSTMTEFQVDKSNNREVSIEQLQEKLQDLQMKLDYSETEKEHLIAQLQSGNLGTAYLNSGEISENGSNLNQKLQEMQNKYEEAMKEVSSLQKQVKLGHGAPENVDNNLNVHELQATCEEINALKEEYDYVLAESERDKKTLKELELKLEGMEKSMITMVSEEKQEEIRKSYCSIIEDINQEKALLIIKYKESQEEGKRLQDKLKQEKQPESPDESGEVKQMTRTIDELSRQVTELSLLYNEAQTELEQRKRRETLQDASSGYIRSDEHEKLMQEVNKLKIKAETALADIESQYKKASNEVAQLKQELKTEKQNSVLVSEQLQVIMTLKNTVKDMEDEKNELKAHVISKEFDIENLQERLLQEKAEVHETMVPRESYEKLKSSLEEEINVLSSSLKEMMEENEKVCSDNVHIKKEILCLKEEREAAQALLKTKEQEVCELRLQYSQAQEDLAEMKNYCESTSKLKEDKDKTINELTKEVCKLKEALNSLSQLSFSTSTPKRQSQQLETLQQQVKQLQSQLVESKKQHQEIVSVYRTHLLYAVQGQMDEDVQRVLKQILTMCKSQSPKK</sequence>
<evidence type="ECO:0000313" key="9">
    <source>
        <dbReference type="RefSeq" id="XP_030048878.1"/>
    </source>
</evidence>
<feature type="repeat" description="ANK" evidence="3">
    <location>
        <begin position="184"/>
        <end position="216"/>
    </location>
</feature>
<dbReference type="RefSeq" id="XP_030048878.1">
    <property type="nucleotide sequence ID" value="XM_030193018.1"/>
</dbReference>
<dbReference type="SUPFAM" id="SSF48403">
    <property type="entry name" value="Ankyrin repeat"/>
    <property type="match status" value="1"/>
</dbReference>
<feature type="coiled-coil region" evidence="4">
    <location>
        <begin position="912"/>
        <end position="939"/>
    </location>
</feature>
<name>A0A6P7X020_9AMPH</name>
<feature type="region of interest" description="Disordered" evidence="5">
    <location>
        <begin position="612"/>
        <end position="634"/>
    </location>
</feature>
<dbReference type="InterPro" id="IPR042420">
    <property type="entry name" value="RAI14/UACA"/>
</dbReference>
<feature type="repeat" description="ANK" evidence="3">
    <location>
        <begin position="151"/>
        <end position="183"/>
    </location>
</feature>
<dbReference type="CTD" id="26064"/>